<dbReference type="EMBL" id="CP013739">
    <property type="protein sequence ID" value="ALU98420.1"/>
    <property type="molecule type" value="Genomic_DNA"/>
</dbReference>
<organism evidence="10 11">
    <name type="scientific">Streptomyces globisporus C-1027</name>
    <dbReference type="NCBI Taxonomy" id="1172567"/>
    <lineage>
        <taxon>Bacteria</taxon>
        <taxon>Bacillati</taxon>
        <taxon>Actinomycetota</taxon>
        <taxon>Actinomycetes</taxon>
        <taxon>Kitasatosporales</taxon>
        <taxon>Streptomycetaceae</taxon>
        <taxon>Streptomyces</taxon>
    </lineage>
</organism>
<feature type="transmembrane region" description="Helical" evidence="8">
    <location>
        <begin position="186"/>
        <end position="209"/>
    </location>
</feature>
<evidence type="ECO:0000313" key="11">
    <source>
        <dbReference type="Proteomes" id="UP000064183"/>
    </source>
</evidence>
<accession>A0A0U3DD31</accession>
<protein>
    <submittedName>
        <fullName evidence="10">Sodium:proton exchanger</fullName>
    </submittedName>
</protein>
<evidence type="ECO:0000313" key="10">
    <source>
        <dbReference type="EMBL" id="ALU98420.1"/>
    </source>
</evidence>
<dbReference type="GO" id="GO:0016020">
    <property type="term" value="C:membrane"/>
    <property type="evidence" value="ECO:0007669"/>
    <property type="project" value="UniProtKB-SubCell"/>
</dbReference>
<dbReference type="PROSITE" id="PS51257">
    <property type="entry name" value="PROKAR_LIPOPROTEIN"/>
    <property type="match status" value="1"/>
</dbReference>
<dbReference type="GO" id="GO:1902600">
    <property type="term" value="P:proton transmembrane transport"/>
    <property type="evidence" value="ECO:0007669"/>
    <property type="project" value="InterPro"/>
</dbReference>
<gene>
    <name evidence="10" type="ORF">WQO_33755</name>
</gene>
<feature type="transmembrane region" description="Helical" evidence="8">
    <location>
        <begin position="44"/>
        <end position="64"/>
    </location>
</feature>
<evidence type="ECO:0000259" key="9">
    <source>
        <dbReference type="Pfam" id="PF00999"/>
    </source>
</evidence>
<dbReference type="KEGG" id="sgb:WQO_33755"/>
<keyword evidence="4 8" id="KW-1133">Transmembrane helix</keyword>
<feature type="compositionally biased region" description="Basic and acidic residues" evidence="7">
    <location>
        <begin position="450"/>
        <end position="460"/>
    </location>
</feature>
<keyword evidence="6 8" id="KW-0472">Membrane</keyword>
<evidence type="ECO:0000256" key="7">
    <source>
        <dbReference type="SAM" id="MobiDB-lite"/>
    </source>
</evidence>
<dbReference type="PANTHER" id="PTHR32468">
    <property type="entry name" value="CATION/H + ANTIPORTER"/>
    <property type="match status" value="1"/>
</dbReference>
<feature type="transmembrane region" description="Helical" evidence="8">
    <location>
        <begin position="221"/>
        <end position="239"/>
    </location>
</feature>
<feature type="transmembrane region" description="Helical" evidence="8">
    <location>
        <begin position="20"/>
        <end position="37"/>
    </location>
</feature>
<feature type="region of interest" description="Disordered" evidence="7">
    <location>
        <begin position="425"/>
        <end position="460"/>
    </location>
</feature>
<feature type="transmembrane region" description="Helical" evidence="8">
    <location>
        <begin position="251"/>
        <end position="269"/>
    </location>
</feature>
<comment type="subcellular location">
    <subcellularLocation>
        <location evidence="1">Membrane</location>
        <topology evidence="1">Multi-pass membrane protein</topology>
    </subcellularLocation>
</comment>
<evidence type="ECO:0000256" key="1">
    <source>
        <dbReference type="ARBA" id="ARBA00004141"/>
    </source>
</evidence>
<reference evidence="10 11" key="1">
    <citation type="journal article" date="2012" name="J. Bacteriol.">
        <title>Draft genome sequence of Streptomyces globisporus C-1027, which produces an antitumor antibiotic consisting of a nine-membered enediyne with a chromoprotein.</title>
        <authorList>
            <person name="Wang L."/>
            <person name="Wang S."/>
            <person name="He Q."/>
            <person name="Yu T."/>
            <person name="Li Q."/>
            <person name="Hong B."/>
        </authorList>
    </citation>
    <scope>NUCLEOTIDE SEQUENCE [LARGE SCALE GENOMIC DNA]</scope>
    <source>
        <strain evidence="10 11">C-1027</strain>
        <plasmid evidence="10 11">SGLP1</plasmid>
    </source>
</reference>
<evidence type="ECO:0000256" key="4">
    <source>
        <dbReference type="ARBA" id="ARBA00022989"/>
    </source>
</evidence>
<feature type="transmembrane region" description="Helical" evidence="8">
    <location>
        <begin position="151"/>
        <end position="174"/>
    </location>
</feature>
<proteinExistence type="predicted"/>
<feature type="transmembrane region" description="Helical" evidence="8">
    <location>
        <begin position="300"/>
        <end position="318"/>
    </location>
</feature>
<dbReference type="Pfam" id="PF00999">
    <property type="entry name" value="Na_H_Exchanger"/>
    <property type="match status" value="1"/>
</dbReference>
<feature type="transmembrane region" description="Helical" evidence="8">
    <location>
        <begin position="330"/>
        <end position="352"/>
    </location>
</feature>
<keyword evidence="5" id="KW-0406">Ion transport</keyword>
<evidence type="ECO:0000256" key="5">
    <source>
        <dbReference type="ARBA" id="ARBA00023065"/>
    </source>
</evidence>
<evidence type="ECO:0000256" key="3">
    <source>
        <dbReference type="ARBA" id="ARBA00022692"/>
    </source>
</evidence>
<feature type="transmembrane region" description="Helical" evidence="8">
    <location>
        <begin position="393"/>
        <end position="413"/>
    </location>
</feature>
<name>A0A0U3DD31_STRGL</name>
<dbReference type="InterPro" id="IPR038770">
    <property type="entry name" value="Na+/solute_symporter_sf"/>
</dbReference>
<keyword evidence="3 8" id="KW-0812">Transmembrane</keyword>
<dbReference type="Gene3D" id="1.20.1530.20">
    <property type="match status" value="1"/>
</dbReference>
<keyword evidence="2" id="KW-0813">Transport</keyword>
<evidence type="ECO:0000256" key="2">
    <source>
        <dbReference type="ARBA" id="ARBA00022448"/>
    </source>
</evidence>
<dbReference type="Proteomes" id="UP000064183">
    <property type="component" value="Plasmid SGLP1"/>
</dbReference>
<dbReference type="GO" id="GO:0015297">
    <property type="term" value="F:antiporter activity"/>
    <property type="evidence" value="ECO:0007669"/>
    <property type="project" value="InterPro"/>
</dbReference>
<sequence>MRGPDVAVLAATSPLGGEPLTVFLLQVGLLLACAYGLGRLGTRIGLPPLVGELTAGVLLGPTLLGQISPGLSGRLFPEDISQAHLLDAFCQFGVLLLVAIAGAQFDPRILRKRGGLAARVSLAGLLIPLGLGIATGYLVPASLLADSGERGVFALFLGVAMCVTALPVIAKTLADLNLTHRNVGQLLIAAAVFDDAVGWLLLALVTALASGAAGGPVVLTTMAWTTVFVAAACAVGGPIGRRLSRTGDSRVPVSAVTVGVAVVVLYGALTAAAGMEALFGAFVAGATLLRHIAPVRLAPLRTLVMAVFAPVFLGSVGLRMDLTALAEPSVLLTGLGVLLVATFGKFAGAYVAARSGGMSRYEGLALGAGMNSRGMIEVVIALVGLRIGVLDTVTFTIIVLVALITSVTAPPILRWASSRIVLEEDETERGDRLAGWNTEPALSGGPAPKSAREEKTPDTS</sequence>
<feature type="transmembrane region" description="Helical" evidence="8">
    <location>
        <begin position="117"/>
        <end position="139"/>
    </location>
</feature>
<feature type="domain" description="Cation/H+ exchanger transmembrane" evidence="9">
    <location>
        <begin position="34"/>
        <end position="414"/>
    </location>
</feature>
<feature type="transmembrane region" description="Helical" evidence="8">
    <location>
        <begin position="84"/>
        <end position="105"/>
    </location>
</feature>
<keyword evidence="10" id="KW-0614">Plasmid</keyword>
<dbReference type="AlphaFoldDB" id="A0A0U3DD31"/>
<dbReference type="PANTHER" id="PTHR32468:SF0">
    <property type="entry name" value="K(+)_H(+) ANTIPORTER 1"/>
    <property type="match status" value="1"/>
</dbReference>
<dbReference type="InterPro" id="IPR050794">
    <property type="entry name" value="CPA2_transporter"/>
</dbReference>
<dbReference type="InterPro" id="IPR006153">
    <property type="entry name" value="Cation/H_exchanger_TM"/>
</dbReference>
<evidence type="ECO:0000256" key="6">
    <source>
        <dbReference type="ARBA" id="ARBA00023136"/>
    </source>
</evidence>
<geneLocation type="plasmid" evidence="10 11">
    <name>SGLP1</name>
</geneLocation>
<evidence type="ECO:0000256" key="8">
    <source>
        <dbReference type="SAM" id="Phobius"/>
    </source>
</evidence>